<gene>
    <name evidence="1" type="ORF">PYW08_009495</name>
</gene>
<dbReference type="EMBL" id="CM056800">
    <property type="protein sequence ID" value="KAJ8709491.1"/>
    <property type="molecule type" value="Genomic_DNA"/>
</dbReference>
<accession>A0ACC2Q681</accession>
<organism evidence="1 2">
    <name type="scientific">Mythimna loreyi</name>
    <dbReference type="NCBI Taxonomy" id="667449"/>
    <lineage>
        <taxon>Eukaryota</taxon>
        <taxon>Metazoa</taxon>
        <taxon>Ecdysozoa</taxon>
        <taxon>Arthropoda</taxon>
        <taxon>Hexapoda</taxon>
        <taxon>Insecta</taxon>
        <taxon>Pterygota</taxon>
        <taxon>Neoptera</taxon>
        <taxon>Endopterygota</taxon>
        <taxon>Lepidoptera</taxon>
        <taxon>Glossata</taxon>
        <taxon>Ditrysia</taxon>
        <taxon>Noctuoidea</taxon>
        <taxon>Noctuidae</taxon>
        <taxon>Noctuinae</taxon>
        <taxon>Hadenini</taxon>
        <taxon>Mythimna</taxon>
    </lineage>
</organism>
<proteinExistence type="predicted"/>
<keyword evidence="2" id="KW-1185">Reference proteome</keyword>
<dbReference type="Proteomes" id="UP001231649">
    <property type="component" value="Chromosome 24"/>
</dbReference>
<evidence type="ECO:0000313" key="2">
    <source>
        <dbReference type="Proteomes" id="UP001231649"/>
    </source>
</evidence>
<sequence length="491" mass="56059">MLSLAFLVCVLCSVLVWIKYGRDKSNIPLPPAFPGKLPLVGHTFTLFRYLTDLHELIKYAAEDCAKKGGVTHFYSGSELYYVILDPQDALTAANACLTKHFTYKLGNDWMGGGLIITSGDIWKRHRKLLNPAFTLPVIYGFLDVFNSQSKKLVRSMEPHVGKGLFDHFPYMKNNAFETLCAGTFGINAIDDKEFTQKYMESVNEMLNIETNKAVKFWLHNDFLYKLTGLKKKEEEVIKSLHAMANTVLQKKKAAMKNEALNNTCEFESTGIKYKAFLDLLLELSKNGLLTDREIREELDNIIVAGYETTSYELTFALGLLGAHPEVQEKLYKELIEVVGSDKDVEKDDVNKLVYTNAVLMECLRMFPSVPLFIRYVDKDVRLKNYIMRAGSNCLLFPLTSHHDQSWGAHADQFRPERWLDGDLRNNKEFAAFGLGKRACIGRTYAMVSMKVTLAHLLLRYRVKADISKIKQKYEIIMRPLSGHEISIERRT</sequence>
<protein>
    <submittedName>
        <fullName evidence="1">Uncharacterized protein</fullName>
    </submittedName>
</protein>
<evidence type="ECO:0000313" key="1">
    <source>
        <dbReference type="EMBL" id="KAJ8709491.1"/>
    </source>
</evidence>
<comment type="caution">
    <text evidence="1">The sequence shown here is derived from an EMBL/GenBank/DDBJ whole genome shotgun (WGS) entry which is preliminary data.</text>
</comment>
<reference evidence="1" key="1">
    <citation type="submission" date="2023-03" db="EMBL/GenBank/DDBJ databases">
        <title>Chromosome-level genomes of two armyworms, Mythimna separata and Mythimna loreyi, provide insights into the biosynthesis and reception of sex pheromones.</title>
        <authorList>
            <person name="Zhao H."/>
        </authorList>
    </citation>
    <scope>NUCLEOTIDE SEQUENCE</scope>
    <source>
        <strain evidence="1">BeijingLab</strain>
    </source>
</reference>
<name>A0ACC2Q681_9NEOP</name>